<keyword evidence="2" id="KW-1185">Reference proteome</keyword>
<accession>A0AAP0JGI6</accession>
<evidence type="ECO:0000313" key="2">
    <source>
        <dbReference type="Proteomes" id="UP001419268"/>
    </source>
</evidence>
<dbReference type="Proteomes" id="UP001419268">
    <property type="component" value="Unassembled WGS sequence"/>
</dbReference>
<protein>
    <submittedName>
        <fullName evidence="1">Uncharacterized protein</fullName>
    </submittedName>
</protein>
<dbReference type="EMBL" id="JBBNAG010000005">
    <property type="protein sequence ID" value="KAK9132901.1"/>
    <property type="molecule type" value="Genomic_DNA"/>
</dbReference>
<gene>
    <name evidence="1" type="ORF">Scep_012429</name>
</gene>
<name>A0AAP0JGI6_9MAGN</name>
<evidence type="ECO:0000313" key="1">
    <source>
        <dbReference type="EMBL" id="KAK9132901.1"/>
    </source>
</evidence>
<comment type="caution">
    <text evidence="1">The sequence shown here is derived from an EMBL/GenBank/DDBJ whole genome shotgun (WGS) entry which is preliminary data.</text>
</comment>
<reference evidence="1 2" key="1">
    <citation type="submission" date="2024-01" db="EMBL/GenBank/DDBJ databases">
        <title>Genome assemblies of Stephania.</title>
        <authorList>
            <person name="Yang L."/>
        </authorList>
    </citation>
    <scope>NUCLEOTIDE SEQUENCE [LARGE SCALE GENOMIC DNA]</scope>
    <source>
        <strain evidence="1">JXDWG</strain>
        <tissue evidence="1">Leaf</tissue>
    </source>
</reference>
<organism evidence="1 2">
    <name type="scientific">Stephania cephalantha</name>
    <dbReference type="NCBI Taxonomy" id="152367"/>
    <lineage>
        <taxon>Eukaryota</taxon>
        <taxon>Viridiplantae</taxon>
        <taxon>Streptophyta</taxon>
        <taxon>Embryophyta</taxon>
        <taxon>Tracheophyta</taxon>
        <taxon>Spermatophyta</taxon>
        <taxon>Magnoliopsida</taxon>
        <taxon>Ranunculales</taxon>
        <taxon>Menispermaceae</taxon>
        <taxon>Menispermoideae</taxon>
        <taxon>Cissampelideae</taxon>
        <taxon>Stephania</taxon>
    </lineage>
</organism>
<proteinExistence type="predicted"/>
<sequence length="188" mass="21657">MCSPRMNTLVPNMKNPYKLLSGACADAHHEDKLMEAEASEKTAGELDQWTADIWHVEANWTNSMLPRVDLHLRDRQLSEIDTVDMATLKVIKYRYIRIEQFLIHKEYIPDGEHYEGYESPCETNPFVDFDEHDYPNYNLYPKGDGGDDEVHLSGSMTPQHQQQMQQQALPYPSYFAIAPPHDMSPSLA</sequence>
<dbReference type="AlphaFoldDB" id="A0AAP0JGI6"/>